<keyword evidence="1" id="KW-0812">Transmembrane</keyword>
<dbReference type="AlphaFoldDB" id="A0A7V3RI08"/>
<dbReference type="InterPro" id="IPR011990">
    <property type="entry name" value="TPR-like_helical_dom_sf"/>
</dbReference>
<proteinExistence type="predicted"/>
<keyword evidence="1" id="KW-1133">Transmembrane helix</keyword>
<accession>A0A7V3RI08</accession>
<organism evidence="2">
    <name type="scientific">candidate division WOR-3 bacterium</name>
    <dbReference type="NCBI Taxonomy" id="2052148"/>
    <lineage>
        <taxon>Bacteria</taxon>
        <taxon>Bacteria division WOR-3</taxon>
    </lineage>
</organism>
<name>A0A7V3RI08_UNCW3</name>
<sequence length="438" mass="51557">MPYISFCDRYLKGIIRYTLGIFPILIMATGCAYFNTFYNAQNYFSQGMKTVKNDTLKSDVEYFDKAIEKCASVIAKYPDSRYVDDAIYMMGVSYYFKGDYSRALEKLDFLTTNFPGSRLYSNAMYYSGLAYYKTGRYSKAIIAFKEVGRFKKLRKKAYVMLCYAYYQDGNYRDLMYNANLLLKERLNRKERLMVLNILSEVQYELKDYEATINTLNEIEKMVEIPEEKKKIKLRMANIYLETGKFEECKKFLENESDPEFRMLLAGLYFKMNVIDTAKMIYQEIKETQPQEYVTKAYYELAQIAETEDSLELAIAYYDSLIPKATGELFSKAKVRSEVLKKIVDLKNKKEEMDKVQFSLGEIYFIDLKDIPRAMEYYENVYKNYPYSPLAPKALYANLWISKMVLKQDSTARNLAEELIKNYPETEYAKSAQVLMHRE</sequence>
<comment type="caution">
    <text evidence="2">The sequence shown here is derived from an EMBL/GenBank/DDBJ whole genome shotgun (WGS) entry which is preliminary data.</text>
</comment>
<evidence type="ECO:0000256" key="1">
    <source>
        <dbReference type="SAM" id="Phobius"/>
    </source>
</evidence>
<reference evidence="2" key="1">
    <citation type="journal article" date="2020" name="mSystems">
        <title>Genome- and Community-Level Interaction Insights into Carbon Utilization and Element Cycling Functions of Hydrothermarchaeota in Hydrothermal Sediment.</title>
        <authorList>
            <person name="Zhou Z."/>
            <person name="Liu Y."/>
            <person name="Xu W."/>
            <person name="Pan J."/>
            <person name="Luo Z.H."/>
            <person name="Li M."/>
        </authorList>
    </citation>
    <scope>NUCLEOTIDE SEQUENCE [LARGE SCALE GENOMIC DNA]</scope>
    <source>
        <strain evidence="2">SpSt-961</strain>
    </source>
</reference>
<dbReference type="InterPro" id="IPR019734">
    <property type="entry name" value="TPR_rpt"/>
</dbReference>
<evidence type="ECO:0000313" key="2">
    <source>
        <dbReference type="EMBL" id="HGE78421.1"/>
    </source>
</evidence>
<dbReference type="Gene3D" id="1.25.40.10">
    <property type="entry name" value="Tetratricopeptide repeat domain"/>
    <property type="match status" value="3"/>
</dbReference>
<dbReference type="SUPFAM" id="SSF48452">
    <property type="entry name" value="TPR-like"/>
    <property type="match status" value="2"/>
</dbReference>
<keyword evidence="1" id="KW-0472">Membrane</keyword>
<dbReference type="Pfam" id="PF13174">
    <property type="entry name" value="TPR_6"/>
    <property type="match status" value="1"/>
</dbReference>
<protein>
    <submittedName>
        <fullName evidence="2">Tetratricopeptide repeat protein</fullName>
    </submittedName>
</protein>
<feature type="transmembrane region" description="Helical" evidence="1">
    <location>
        <begin position="14"/>
        <end position="35"/>
    </location>
</feature>
<dbReference type="Pfam" id="PF13432">
    <property type="entry name" value="TPR_16"/>
    <property type="match status" value="1"/>
</dbReference>
<dbReference type="EMBL" id="DTOZ01000141">
    <property type="protein sequence ID" value="HGE78421.1"/>
    <property type="molecule type" value="Genomic_DNA"/>
</dbReference>
<gene>
    <name evidence="2" type="ORF">ENX68_05420</name>
</gene>